<dbReference type="RefSeq" id="XP_008100534.1">
    <property type="nucleotide sequence ID" value="XM_008102343.1"/>
</dbReference>
<organism evidence="4">
    <name type="scientific">Colletotrichum graminicola (strain M1.001 / M2 / FGSC 10212)</name>
    <name type="common">Maize anthracnose fungus</name>
    <name type="synonym">Glomerella graminicola</name>
    <dbReference type="NCBI Taxonomy" id="645133"/>
    <lineage>
        <taxon>Eukaryota</taxon>
        <taxon>Fungi</taxon>
        <taxon>Dikarya</taxon>
        <taxon>Ascomycota</taxon>
        <taxon>Pezizomycotina</taxon>
        <taxon>Sordariomycetes</taxon>
        <taxon>Hypocreomycetidae</taxon>
        <taxon>Glomerellales</taxon>
        <taxon>Glomerellaceae</taxon>
        <taxon>Colletotrichum</taxon>
        <taxon>Colletotrichum graminicola species complex</taxon>
    </lineage>
</organism>
<keyword evidence="1" id="KW-0175">Coiled coil</keyword>
<feature type="region of interest" description="Disordered" evidence="2">
    <location>
        <begin position="243"/>
        <end position="267"/>
    </location>
</feature>
<evidence type="ECO:0000313" key="4">
    <source>
        <dbReference type="Proteomes" id="UP000008782"/>
    </source>
</evidence>
<evidence type="ECO:0000256" key="2">
    <source>
        <dbReference type="SAM" id="MobiDB-lite"/>
    </source>
</evidence>
<gene>
    <name evidence="3" type="ORF">GLRG_11660</name>
</gene>
<reference evidence="4" key="1">
    <citation type="journal article" date="2012" name="Nat. Genet.">
        <title>Lifestyle transitions in plant pathogenic Colletotrichum fungi deciphered by genome and transcriptome analyses.</title>
        <authorList>
            <person name="O'Connell R.J."/>
            <person name="Thon M.R."/>
            <person name="Hacquard S."/>
            <person name="Amyotte S.G."/>
            <person name="Kleemann J."/>
            <person name="Torres M.F."/>
            <person name="Damm U."/>
            <person name="Buiate E.A."/>
            <person name="Epstein L."/>
            <person name="Alkan N."/>
            <person name="Altmueller J."/>
            <person name="Alvarado-Balderrama L."/>
            <person name="Bauser C.A."/>
            <person name="Becker C."/>
            <person name="Birren B.W."/>
            <person name="Chen Z."/>
            <person name="Choi J."/>
            <person name="Crouch J.A."/>
            <person name="Duvick J.P."/>
            <person name="Farman M.A."/>
            <person name="Gan P."/>
            <person name="Heiman D."/>
            <person name="Henrissat B."/>
            <person name="Howard R.J."/>
            <person name="Kabbage M."/>
            <person name="Koch C."/>
            <person name="Kracher B."/>
            <person name="Kubo Y."/>
            <person name="Law A.D."/>
            <person name="Lebrun M.-H."/>
            <person name="Lee Y.-H."/>
            <person name="Miyara I."/>
            <person name="Moore N."/>
            <person name="Neumann U."/>
            <person name="Nordstroem K."/>
            <person name="Panaccione D.G."/>
            <person name="Panstruga R."/>
            <person name="Place M."/>
            <person name="Proctor R.H."/>
            <person name="Prusky D."/>
            <person name="Rech G."/>
            <person name="Reinhardt R."/>
            <person name="Rollins J.A."/>
            <person name="Rounsley S."/>
            <person name="Schardl C.L."/>
            <person name="Schwartz D.C."/>
            <person name="Shenoy N."/>
            <person name="Shirasu K."/>
            <person name="Sikhakolli U.R."/>
            <person name="Stueber K."/>
            <person name="Sukno S.A."/>
            <person name="Sweigard J.A."/>
            <person name="Takano Y."/>
            <person name="Takahara H."/>
            <person name="Trail F."/>
            <person name="van der Does H.C."/>
            <person name="Voll L.M."/>
            <person name="Will I."/>
            <person name="Young S."/>
            <person name="Zeng Q."/>
            <person name="Zhang J."/>
            <person name="Zhou S."/>
            <person name="Dickman M.B."/>
            <person name="Schulze-Lefert P."/>
            <person name="Ver Loren van Themaat E."/>
            <person name="Ma L.-J."/>
            <person name="Vaillancourt L.J."/>
        </authorList>
    </citation>
    <scope>NUCLEOTIDE SEQUENCE [LARGE SCALE GENOMIC DNA]</scope>
    <source>
        <strain evidence="4">M1.001 / M2 / FGSC 10212</strain>
    </source>
</reference>
<proteinExistence type="predicted"/>
<dbReference type="Proteomes" id="UP000008782">
    <property type="component" value="Unassembled WGS sequence"/>
</dbReference>
<dbReference type="AlphaFoldDB" id="E3R076"/>
<name>E3R076_COLGM</name>
<dbReference type="OrthoDB" id="4844787at2759"/>
<feature type="coiled-coil region" evidence="1">
    <location>
        <begin position="350"/>
        <end position="391"/>
    </location>
</feature>
<evidence type="ECO:0000256" key="1">
    <source>
        <dbReference type="SAM" id="Coils"/>
    </source>
</evidence>
<protein>
    <submittedName>
        <fullName evidence="3">Uncharacterized protein</fullName>
    </submittedName>
</protein>
<dbReference type="eggNOG" id="ENOG502RP72">
    <property type="taxonomic scope" value="Eukaryota"/>
</dbReference>
<evidence type="ECO:0000313" key="3">
    <source>
        <dbReference type="EMBL" id="EFQ36514.1"/>
    </source>
</evidence>
<accession>E3R076</accession>
<dbReference type="VEuPathDB" id="FungiDB:GLRG_11660"/>
<dbReference type="GeneID" id="24417024"/>
<dbReference type="HOGENOM" id="CLU_043553_0_0_1"/>
<sequence>MSVEDKPFVHEVFAVCEDERDGRQPKLFDQPFQLYASCKPSSSVFFRLRVSLINGASRKIMVYLQITPDRISSLRYTTCNANDLGSPSPPCLELVRQKLGGRRSVARLQFQLHSTHAQLVVPIGFALDEPPDSPARSALGSANSLAAASLFSLYLPHNVLSMVKFQSFARALDQFPTLSAEQHQLYTRMVDLRGLYNGTGGMEMTLEDQDASPLPDKDHDRSTTPPTTASYTTTVAFDTPSRYIDSPPRYEECPGEGWQPKARSDPTAISADSLDVRSALPEYIENDRQDKMSNAPERVLHYGGKSIDSRKTCKRRHSFAAGSPTFSSIANVQRPEKMLRSQIAESDRCQSRLELLLEHQRKQIEQLQKDMRELRRRNTELEGRYGEVEETCCDLESRQLETKETIESILTHTGELDDECEKLGKQMPDIYEEVQDTVKDLVGEWVQENMTEIIKGHIDQQVAAQIALVKTKMCRALQD</sequence>
<keyword evidence="4" id="KW-1185">Reference proteome</keyword>
<feature type="region of interest" description="Disordered" evidence="2">
    <location>
        <begin position="206"/>
        <end position="231"/>
    </location>
</feature>
<dbReference type="EMBL" id="GG697432">
    <property type="protein sequence ID" value="EFQ36514.1"/>
    <property type="molecule type" value="Genomic_DNA"/>
</dbReference>